<keyword evidence="5" id="KW-0813">Transport</keyword>
<evidence type="ECO:0000259" key="14">
    <source>
        <dbReference type="PROSITE" id="PS50237"/>
    </source>
</evidence>
<dbReference type="EC" id="2.3.2.26" evidence="4"/>
<dbReference type="Pfam" id="PF14377">
    <property type="entry name" value="UBM"/>
    <property type="match status" value="3"/>
</dbReference>
<feature type="compositionally biased region" description="Polar residues" evidence="13">
    <location>
        <begin position="662"/>
        <end position="672"/>
    </location>
</feature>
<dbReference type="Proteomes" id="UP000189580">
    <property type="component" value="Chromosome b"/>
</dbReference>
<dbReference type="RefSeq" id="XP_018738440.1">
    <property type="nucleotide sequence ID" value="XM_018880641.1"/>
</dbReference>
<dbReference type="Gene3D" id="3.30.2160.10">
    <property type="entry name" value="Hect, E3 ligase catalytic domain"/>
    <property type="match status" value="1"/>
</dbReference>
<dbReference type="GeneID" id="30035654"/>
<keyword evidence="8" id="KW-0509">mRNA transport</keyword>
<dbReference type="InterPro" id="IPR025527">
    <property type="entry name" value="HUWE1/Rev1_UBM"/>
</dbReference>
<feature type="active site" description="Glycyl thioester intermediate" evidence="12">
    <location>
        <position position="1447"/>
    </location>
</feature>
<name>A0A170QY39_9ASCO</name>
<dbReference type="SUPFAM" id="SSF56204">
    <property type="entry name" value="Hect, E3 ligase catalytic domain"/>
    <property type="match status" value="1"/>
</dbReference>
<reference evidence="15 16" key="1">
    <citation type="submission" date="2016-02" db="EMBL/GenBank/DDBJ databases">
        <title>Complete genome sequence and transcriptome regulation of the pentose utilising yeast Sugiyamaella lignohabitans.</title>
        <authorList>
            <person name="Bellasio M."/>
            <person name="Peymann A."/>
            <person name="Valli M."/>
            <person name="Sipitzky M."/>
            <person name="Graf A."/>
            <person name="Sauer M."/>
            <person name="Marx H."/>
            <person name="Mattanovich D."/>
        </authorList>
    </citation>
    <scope>NUCLEOTIDE SEQUENCE [LARGE SCALE GENOMIC DNA]</scope>
    <source>
        <strain evidence="15 16">CBS 10342</strain>
    </source>
</reference>
<dbReference type="Gene3D" id="3.90.1750.10">
    <property type="entry name" value="Hect, E3 ligase catalytic domains"/>
    <property type="match status" value="1"/>
</dbReference>
<feature type="region of interest" description="Disordered" evidence="13">
    <location>
        <begin position="649"/>
        <end position="672"/>
    </location>
</feature>
<comment type="pathway">
    <text evidence="3">Protein modification; protein ubiquitination.</text>
</comment>
<dbReference type="CDD" id="cd00078">
    <property type="entry name" value="HECTc"/>
    <property type="match status" value="1"/>
</dbReference>
<dbReference type="GO" id="GO:0061630">
    <property type="term" value="F:ubiquitin protein ligase activity"/>
    <property type="evidence" value="ECO:0007669"/>
    <property type="project" value="UniProtKB-EC"/>
</dbReference>
<evidence type="ECO:0000256" key="12">
    <source>
        <dbReference type="PROSITE-ProRule" id="PRU00104"/>
    </source>
</evidence>
<dbReference type="GO" id="GO:0005634">
    <property type="term" value="C:nucleus"/>
    <property type="evidence" value="ECO:0007669"/>
    <property type="project" value="UniProtKB-SubCell"/>
</dbReference>
<keyword evidence="7 12" id="KW-0833">Ubl conjugation pathway</keyword>
<feature type="compositionally biased region" description="Basic and acidic residues" evidence="13">
    <location>
        <begin position="788"/>
        <end position="797"/>
    </location>
</feature>
<feature type="compositionally biased region" description="Acidic residues" evidence="13">
    <location>
        <begin position="80"/>
        <end position="102"/>
    </location>
</feature>
<evidence type="ECO:0000256" key="2">
    <source>
        <dbReference type="ARBA" id="ARBA00004123"/>
    </source>
</evidence>
<dbReference type="Gene3D" id="3.30.2410.10">
    <property type="entry name" value="Hect, E3 ligase catalytic domain"/>
    <property type="match status" value="1"/>
</dbReference>
<feature type="compositionally biased region" description="Acidic residues" evidence="13">
    <location>
        <begin position="339"/>
        <end position="351"/>
    </location>
</feature>
<feature type="compositionally biased region" description="Basic and acidic residues" evidence="13">
    <location>
        <begin position="70"/>
        <end position="79"/>
    </location>
</feature>
<keyword evidence="6" id="KW-0808">Transferase</keyword>
<feature type="compositionally biased region" description="Acidic residues" evidence="13">
    <location>
        <begin position="1"/>
        <end position="34"/>
    </location>
</feature>
<feature type="domain" description="HECT" evidence="14">
    <location>
        <begin position="1126"/>
        <end position="1480"/>
    </location>
</feature>
<evidence type="ECO:0000256" key="13">
    <source>
        <dbReference type="SAM" id="MobiDB-lite"/>
    </source>
</evidence>
<evidence type="ECO:0000256" key="4">
    <source>
        <dbReference type="ARBA" id="ARBA00012485"/>
    </source>
</evidence>
<sequence>MDIEIDQGDDEDDWESYDEENDGELFPEDLDDETVNALDELSGRPSRGRTVAPFSEEDGDDIIYSTRQSIMEDGHREYSSDDEGDDEEEDEESIDIDYEDDGDNYYEFSNAFSRLGGIRIDGHRHGHGHEDAIANPLLSQPSATPRTAAPWSVHTNPLRNVSQSGPPQGILSAILGQFIGAFSGQERGIDISQIDINHHGGGMEALLPIDAPGFHRSDRHSGDNFYNIPHAGHVSTSGRWLDASRMFDVFSRIEIAGRVLIAIFNRIVPYALEEKKRCVAIEKEINAILEQNRLIKDEIERKRKEQEEEQKRREEEEAAAAAAVAQEAARLQEAASVIEDEPTSMEEDDEPPAQASGPRTFVSISGQDVDITGLGIDPTFLEALPADIREEVFTQHLRELRSSGAGAGGSSREIEPEFLEALPEHIRDELISEEEAMDRRSRFAGESFVSGGGASDMDMASFLATLDPALRQTVLLEQGEDALQALPAEIAQEAQELRSRSIANFSQAPGSGSRGGFRSRAIFGDRLRHSLEGAFGENETDEEEDGVPDEHERLLENSERRLTQKVLSAAALHLIDRSGIAALIRLLYLPQSVNQRDQLHELLFNLCSNKQSRTDILNIIIHVLQDGSADSHSLERGFLQISNRAVNFSSKEGKDQPGKSFTPKTPNFTPGKNAGSSNGYLCLNEEISPVIVTQQVLEALEYLVRYSGSVKYFFLCEHEFPVGLKRHGKSKQKVKEKERDNRDLKFPINMLIHFLDRPVVYENNLTLELLSSLIQEVTRSLPVVLKQPTKEKDKEPDSGVSDIVVADAPNVQESKPEDDSDIPKRNHKMIDAPYIPEKNLKRISSILTAKECSSRTFQQTLAVMHNLCAIPGVKDLFGRELLEQAISVGPNLISDLKELLHRVEMVERGSDLQGGALVKFSSGSSDQTKLLRVLTAIDYLFNPSRDQKDKDDSDKDSSKDNAAKYLKSLYEKMTFGPLWGALSDCLRLIQDRQDMIHVATALLPLIEALMVICKNSRVKDVELRDHNRYEAKKYDIATEPLESLFFSFTDEHRKILNQMVRNNPKLMSGSFSILIKNPKALEFDNKRRYFYRRIYNNNQNSSGTISIHVRRDQVFLDSYKALYFKSASEIKNSRFNIRFQGEEGVDAGGVTREWYQVLSRQIFNPDYALFSPVASDSTTFHPNRTSWVNPEHLSFFKFIGRIIGKAIFDFKLLDCHFSRAVYKKILGKPVSIKDMETLDLDYYKSLVWMLENDITDIITETFSIEAEDYGEQKIIDLKPGGRDIPVTEENKHEYVRLVVDYRLIKSVQEQLDHFLEGKFNQSNSTVVRTLTDYIGFHDIIPKDVVAIFDEQELELVISGMPDIDIDDWRNNTEYHNYTPSSPQIKWFWRAVRSFDAEEKAKLLQFATGTSKVPLNGFEKLEGMNGVSRFNIHRDYGSKDRLPSSHTCFNQIDLPEYESYETLRGALRTAITEGREGFGFA</sequence>
<dbReference type="FunFam" id="3.30.2410.10:FF:000004">
    <property type="entry name" value="E3 ubiquitin-protein ligase HUWE1, variant"/>
    <property type="match status" value="1"/>
</dbReference>
<dbReference type="GO" id="GO:0000209">
    <property type="term" value="P:protein polyubiquitination"/>
    <property type="evidence" value="ECO:0007669"/>
    <property type="project" value="TreeGrafter"/>
</dbReference>
<feature type="region of interest" description="Disordered" evidence="13">
    <location>
        <begin position="787"/>
        <end position="826"/>
    </location>
</feature>
<dbReference type="PANTHER" id="PTHR11254:SF67">
    <property type="entry name" value="E3 UBIQUITIN-PROTEIN LIGASE HUWE1"/>
    <property type="match status" value="1"/>
</dbReference>
<dbReference type="OrthoDB" id="8068875at2759"/>
<evidence type="ECO:0000256" key="11">
    <source>
        <dbReference type="ARBA" id="ARBA00076267"/>
    </source>
</evidence>
<feature type="region of interest" description="Disordered" evidence="13">
    <location>
        <begin position="1"/>
        <end position="102"/>
    </location>
</feature>
<evidence type="ECO:0000256" key="10">
    <source>
        <dbReference type="ARBA" id="ARBA00034494"/>
    </source>
</evidence>
<keyword evidence="16" id="KW-1185">Reference proteome</keyword>
<evidence type="ECO:0000256" key="7">
    <source>
        <dbReference type="ARBA" id="ARBA00022786"/>
    </source>
</evidence>
<dbReference type="Pfam" id="PF00632">
    <property type="entry name" value="HECT"/>
    <property type="match status" value="1"/>
</dbReference>
<dbReference type="InterPro" id="IPR050409">
    <property type="entry name" value="E3_ubiq-protein_ligase"/>
</dbReference>
<evidence type="ECO:0000256" key="9">
    <source>
        <dbReference type="ARBA" id="ARBA00023242"/>
    </source>
</evidence>
<comment type="similarity">
    <text evidence="10">Belongs to the UPL family. TOM1/PTR1 subfamily.</text>
</comment>
<gene>
    <name evidence="15" type="primary">TOM1</name>
    <name evidence="15" type="ORF">AWJ20_3612</name>
</gene>
<feature type="compositionally biased region" description="Basic and acidic residues" evidence="13">
    <location>
        <begin position="306"/>
        <end position="315"/>
    </location>
</feature>
<feature type="region of interest" description="Disordered" evidence="13">
    <location>
        <begin position="306"/>
        <end position="325"/>
    </location>
</feature>
<evidence type="ECO:0000256" key="3">
    <source>
        <dbReference type="ARBA" id="ARBA00004906"/>
    </source>
</evidence>
<organism evidence="15 16">
    <name type="scientific">Sugiyamaella lignohabitans</name>
    <dbReference type="NCBI Taxonomy" id="796027"/>
    <lineage>
        <taxon>Eukaryota</taxon>
        <taxon>Fungi</taxon>
        <taxon>Dikarya</taxon>
        <taxon>Ascomycota</taxon>
        <taxon>Saccharomycotina</taxon>
        <taxon>Dipodascomycetes</taxon>
        <taxon>Dipodascales</taxon>
        <taxon>Trichomonascaceae</taxon>
        <taxon>Sugiyamaella</taxon>
    </lineage>
</organism>
<dbReference type="FunFam" id="3.90.1750.10:FF:000003">
    <property type="entry name" value="E3 ubiquitin-protein ligase UPL1"/>
    <property type="match status" value="1"/>
</dbReference>
<evidence type="ECO:0000256" key="5">
    <source>
        <dbReference type="ARBA" id="ARBA00022448"/>
    </source>
</evidence>
<dbReference type="InterPro" id="IPR000569">
    <property type="entry name" value="HECT_dom"/>
</dbReference>
<proteinExistence type="inferred from homology"/>
<dbReference type="EMBL" id="CP014503">
    <property type="protein sequence ID" value="ANB15963.1"/>
    <property type="molecule type" value="Genomic_DNA"/>
</dbReference>
<evidence type="ECO:0000256" key="1">
    <source>
        <dbReference type="ARBA" id="ARBA00000885"/>
    </source>
</evidence>
<dbReference type="KEGG" id="slb:AWJ20_3612"/>
<dbReference type="SMART" id="SM00119">
    <property type="entry name" value="HECTc"/>
    <property type="match status" value="1"/>
</dbReference>
<evidence type="ECO:0000313" key="16">
    <source>
        <dbReference type="Proteomes" id="UP000189580"/>
    </source>
</evidence>
<feature type="region of interest" description="Disordered" evidence="13">
    <location>
        <begin position="339"/>
        <end position="360"/>
    </location>
</feature>
<evidence type="ECO:0000256" key="6">
    <source>
        <dbReference type="ARBA" id="ARBA00022679"/>
    </source>
</evidence>
<comment type="subcellular location">
    <subcellularLocation>
        <location evidence="2">Nucleus</location>
    </subcellularLocation>
</comment>
<evidence type="ECO:0000256" key="8">
    <source>
        <dbReference type="ARBA" id="ARBA00022816"/>
    </source>
</evidence>
<dbReference type="PROSITE" id="PS50237">
    <property type="entry name" value="HECT"/>
    <property type="match status" value="1"/>
</dbReference>
<comment type="catalytic activity">
    <reaction evidence="1">
        <text>S-ubiquitinyl-[E2 ubiquitin-conjugating enzyme]-L-cysteine + [acceptor protein]-L-lysine = [E2 ubiquitin-conjugating enzyme]-L-cysteine + N(6)-ubiquitinyl-[acceptor protein]-L-lysine.</text>
        <dbReference type="EC" id="2.3.2.26"/>
    </reaction>
</comment>
<accession>A0A170QY39</accession>
<dbReference type="PANTHER" id="PTHR11254">
    <property type="entry name" value="HECT DOMAIN UBIQUITIN-PROTEIN LIGASE"/>
    <property type="match status" value="1"/>
</dbReference>
<dbReference type="FunFam" id="3.30.2160.10:FF:000001">
    <property type="entry name" value="E3 ubiquitin-protein ligase NEDD4-like"/>
    <property type="match status" value="1"/>
</dbReference>
<protein>
    <recommendedName>
        <fullName evidence="4">HECT-type E3 ubiquitin transferase</fullName>
        <ecNumber evidence="4">2.3.2.26</ecNumber>
    </recommendedName>
    <alternativeName>
        <fullName evidence="11">HECT-type E3 ubiquitin transferase TOM1</fullName>
    </alternativeName>
</protein>
<evidence type="ECO:0000313" key="15">
    <source>
        <dbReference type="EMBL" id="ANB15963.1"/>
    </source>
</evidence>
<keyword evidence="9" id="KW-0539">Nucleus</keyword>
<dbReference type="GO" id="GO:0051028">
    <property type="term" value="P:mRNA transport"/>
    <property type="evidence" value="ECO:0007669"/>
    <property type="project" value="UniProtKB-KW"/>
</dbReference>
<dbReference type="GO" id="GO:0006511">
    <property type="term" value="P:ubiquitin-dependent protein catabolic process"/>
    <property type="evidence" value="ECO:0007669"/>
    <property type="project" value="TreeGrafter"/>
</dbReference>
<feature type="compositionally biased region" description="Basic and acidic residues" evidence="13">
    <location>
        <begin position="814"/>
        <end position="826"/>
    </location>
</feature>
<dbReference type="GO" id="GO:0005737">
    <property type="term" value="C:cytoplasm"/>
    <property type="evidence" value="ECO:0007669"/>
    <property type="project" value="TreeGrafter"/>
</dbReference>
<dbReference type="InterPro" id="IPR035983">
    <property type="entry name" value="Hect_E3_ubiquitin_ligase"/>
</dbReference>